<dbReference type="AlphaFoldDB" id="A0A4R0RQ03"/>
<evidence type="ECO:0000313" key="3">
    <source>
        <dbReference type="Proteomes" id="UP000292702"/>
    </source>
</evidence>
<sequence>MSAVSAVVAQTPPHSTSGGFHPPRDPGSVSSSSATAVLRPQNSRRAPSQDVCDVSGRLPYTVAGRAQVFAPREEDGSSTHTKNTVSLRPAAFPTSLSPQDFHRRPYPAVSMPSNRWCEPSSKFAPPTPKPPSAVPAHPPLIPTFFYPPFNVFEP</sequence>
<accession>A0A4R0RQ03</accession>
<dbReference type="Proteomes" id="UP000292702">
    <property type="component" value="Unassembled WGS sequence"/>
</dbReference>
<feature type="region of interest" description="Disordered" evidence="1">
    <location>
        <begin position="117"/>
        <end position="136"/>
    </location>
</feature>
<feature type="compositionally biased region" description="Pro residues" evidence="1">
    <location>
        <begin position="125"/>
        <end position="136"/>
    </location>
</feature>
<feature type="region of interest" description="Disordered" evidence="1">
    <location>
        <begin position="1"/>
        <end position="105"/>
    </location>
</feature>
<evidence type="ECO:0000313" key="2">
    <source>
        <dbReference type="EMBL" id="TCD69252.1"/>
    </source>
</evidence>
<evidence type="ECO:0000256" key="1">
    <source>
        <dbReference type="SAM" id="MobiDB-lite"/>
    </source>
</evidence>
<keyword evidence="3" id="KW-1185">Reference proteome</keyword>
<organism evidence="2 3">
    <name type="scientific">Steccherinum ochraceum</name>
    <dbReference type="NCBI Taxonomy" id="92696"/>
    <lineage>
        <taxon>Eukaryota</taxon>
        <taxon>Fungi</taxon>
        <taxon>Dikarya</taxon>
        <taxon>Basidiomycota</taxon>
        <taxon>Agaricomycotina</taxon>
        <taxon>Agaricomycetes</taxon>
        <taxon>Polyporales</taxon>
        <taxon>Steccherinaceae</taxon>
        <taxon>Steccherinum</taxon>
    </lineage>
</organism>
<reference evidence="2 3" key="1">
    <citation type="submission" date="2018-11" db="EMBL/GenBank/DDBJ databases">
        <title>Genome assembly of Steccherinum ochraceum LE-BIN_3174, the white-rot fungus of the Steccherinaceae family (The Residual Polyporoid clade, Polyporales, Basidiomycota).</title>
        <authorList>
            <person name="Fedorova T.V."/>
            <person name="Glazunova O.A."/>
            <person name="Landesman E.O."/>
            <person name="Moiseenko K.V."/>
            <person name="Psurtseva N.V."/>
            <person name="Savinova O.S."/>
            <person name="Shakhova N.V."/>
            <person name="Tyazhelova T.V."/>
            <person name="Vasina D.V."/>
        </authorList>
    </citation>
    <scope>NUCLEOTIDE SEQUENCE [LARGE SCALE GENOMIC DNA]</scope>
    <source>
        <strain evidence="2 3">LE-BIN_3174</strain>
    </source>
</reference>
<proteinExistence type="predicted"/>
<name>A0A4R0RQ03_9APHY</name>
<dbReference type="EMBL" id="RWJN01000046">
    <property type="protein sequence ID" value="TCD69252.1"/>
    <property type="molecule type" value="Genomic_DNA"/>
</dbReference>
<protein>
    <submittedName>
        <fullName evidence="2">Uncharacterized protein</fullName>
    </submittedName>
</protein>
<comment type="caution">
    <text evidence="2">The sequence shown here is derived from an EMBL/GenBank/DDBJ whole genome shotgun (WGS) entry which is preliminary data.</text>
</comment>
<gene>
    <name evidence="2" type="ORF">EIP91_008355</name>
</gene>
<feature type="compositionally biased region" description="Polar residues" evidence="1">
    <location>
        <begin position="28"/>
        <end position="46"/>
    </location>
</feature>